<dbReference type="Proteomes" id="UP000559027">
    <property type="component" value="Unassembled WGS sequence"/>
</dbReference>
<evidence type="ECO:0000313" key="3">
    <source>
        <dbReference type="Proteomes" id="UP000559027"/>
    </source>
</evidence>
<dbReference type="OrthoDB" id="3242409at2759"/>
<comment type="caution">
    <text evidence="2">The sequence shown here is derived from an EMBL/GenBank/DDBJ whole genome shotgun (WGS) entry which is preliminary data.</text>
</comment>
<dbReference type="AlphaFoldDB" id="A0A8H5CX00"/>
<reference evidence="2 3" key="1">
    <citation type="journal article" date="2020" name="ISME J.">
        <title>Uncovering the hidden diversity of litter-decomposition mechanisms in mushroom-forming fungi.</title>
        <authorList>
            <person name="Floudas D."/>
            <person name="Bentzer J."/>
            <person name="Ahren D."/>
            <person name="Johansson T."/>
            <person name="Persson P."/>
            <person name="Tunlid A."/>
        </authorList>
    </citation>
    <scope>NUCLEOTIDE SEQUENCE [LARGE SCALE GENOMIC DNA]</scope>
    <source>
        <strain evidence="2 3">CBS 146.42</strain>
    </source>
</reference>
<evidence type="ECO:0000259" key="1">
    <source>
        <dbReference type="Pfam" id="PF20151"/>
    </source>
</evidence>
<accession>A0A8H5CX00</accession>
<name>A0A8H5CX00_9AGAR</name>
<dbReference type="EMBL" id="JAACJO010000018">
    <property type="protein sequence ID" value="KAF5348924.1"/>
    <property type="molecule type" value="Genomic_DNA"/>
</dbReference>
<dbReference type="InterPro" id="IPR045340">
    <property type="entry name" value="DUF6533"/>
</dbReference>
<dbReference type="Pfam" id="PF20151">
    <property type="entry name" value="DUF6533"/>
    <property type="match status" value="1"/>
</dbReference>
<keyword evidence="3" id="KW-1185">Reference proteome</keyword>
<feature type="domain" description="DUF6533" evidence="1">
    <location>
        <begin position="20"/>
        <end position="63"/>
    </location>
</feature>
<gene>
    <name evidence="2" type="ORF">D9756_009734</name>
</gene>
<proteinExistence type="predicted"/>
<sequence length="211" mass="24390">MSSETNYAESLHQFQIYQLVNAAALTLYVFDYLLTIDQEISLVWASRWTWMKFLFLMDRYLMVANFLMQQFLIGTVEWDRGLNCQGLARAWDYLCTIELLLSEAILSLRLWAMWGNNKWLFITVLSMFIGTALWQQYDAEMAFRTGDYTFDPLLSHLSKGCVFDARVNHAGVAYLVTLTVDFGTVKTSPKQVEQYLIKAISDGYFGLCPDN</sequence>
<organism evidence="2 3">
    <name type="scientific">Leucocoprinus leucothites</name>
    <dbReference type="NCBI Taxonomy" id="201217"/>
    <lineage>
        <taxon>Eukaryota</taxon>
        <taxon>Fungi</taxon>
        <taxon>Dikarya</taxon>
        <taxon>Basidiomycota</taxon>
        <taxon>Agaricomycotina</taxon>
        <taxon>Agaricomycetes</taxon>
        <taxon>Agaricomycetidae</taxon>
        <taxon>Agaricales</taxon>
        <taxon>Agaricineae</taxon>
        <taxon>Agaricaceae</taxon>
        <taxon>Leucocoprinus</taxon>
    </lineage>
</organism>
<evidence type="ECO:0000313" key="2">
    <source>
        <dbReference type="EMBL" id="KAF5348924.1"/>
    </source>
</evidence>
<protein>
    <recommendedName>
        <fullName evidence="1">DUF6533 domain-containing protein</fullName>
    </recommendedName>
</protein>